<accession>A0A932A5W2</accession>
<evidence type="ECO:0000313" key="3">
    <source>
        <dbReference type="Proteomes" id="UP000779809"/>
    </source>
</evidence>
<gene>
    <name evidence="2" type="ORF">HYX28_00585</name>
</gene>
<proteinExistence type="predicted"/>
<sequence length="55" mass="6348">MTRRAKKQLTDLNRTRERFSSEVEKRLTKHGSKLNEGLVESAAKYYPALKKLAKA</sequence>
<name>A0A932A5W2_9BACT</name>
<protein>
    <submittedName>
        <fullName evidence="2">Uncharacterized protein</fullName>
    </submittedName>
</protein>
<feature type="compositionally biased region" description="Basic and acidic residues" evidence="1">
    <location>
        <begin position="13"/>
        <end position="24"/>
    </location>
</feature>
<dbReference type="Proteomes" id="UP000779809">
    <property type="component" value="Unassembled WGS sequence"/>
</dbReference>
<comment type="caution">
    <text evidence="2">The sequence shown here is derived from an EMBL/GenBank/DDBJ whole genome shotgun (WGS) entry which is preliminary data.</text>
</comment>
<reference evidence="2" key="1">
    <citation type="submission" date="2020-07" db="EMBL/GenBank/DDBJ databases">
        <title>Huge and variable diversity of episymbiotic CPR bacteria and DPANN archaea in groundwater ecosystems.</title>
        <authorList>
            <person name="He C.Y."/>
            <person name="Keren R."/>
            <person name="Whittaker M."/>
            <person name="Farag I.F."/>
            <person name="Doudna J."/>
            <person name="Cate J.H.D."/>
            <person name="Banfield J.F."/>
        </authorList>
    </citation>
    <scope>NUCLEOTIDE SEQUENCE</scope>
    <source>
        <strain evidence="2">NC_groundwater_580_Pr5_B-0.1um_64_19</strain>
    </source>
</reference>
<evidence type="ECO:0000256" key="1">
    <source>
        <dbReference type="SAM" id="MobiDB-lite"/>
    </source>
</evidence>
<evidence type="ECO:0000313" key="2">
    <source>
        <dbReference type="EMBL" id="MBI2677256.1"/>
    </source>
</evidence>
<dbReference type="EMBL" id="JACPNR010000002">
    <property type="protein sequence ID" value="MBI2677256.1"/>
    <property type="molecule type" value="Genomic_DNA"/>
</dbReference>
<organism evidence="2 3">
    <name type="scientific">Candidatus Korobacter versatilis</name>
    <dbReference type="NCBI Taxonomy" id="658062"/>
    <lineage>
        <taxon>Bacteria</taxon>
        <taxon>Pseudomonadati</taxon>
        <taxon>Acidobacteriota</taxon>
        <taxon>Terriglobia</taxon>
        <taxon>Terriglobales</taxon>
        <taxon>Candidatus Korobacteraceae</taxon>
        <taxon>Candidatus Korobacter</taxon>
    </lineage>
</organism>
<dbReference type="AlphaFoldDB" id="A0A932A5W2"/>
<feature type="region of interest" description="Disordered" evidence="1">
    <location>
        <begin position="1"/>
        <end position="24"/>
    </location>
</feature>